<reference evidence="6 7" key="1">
    <citation type="submission" date="2020-08" db="EMBL/GenBank/DDBJ databases">
        <title>Plant Genome Project.</title>
        <authorList>
            <person name="Zhang R.-G."/>
        </authorList>
    </citation>
    <scope>NUCLEOTIDE SEQUENCE [LARGE SCALE GENOMIC DNA]</scope>
    <source>
        <tissue evidence="6">Rhizome</tissue>
    </source>
</reference>
<dbReference type="GO" id="GO:0015743">
    <property type="term" value="P:malate transport"/>
    <property type="evidence" value="ECO:0007669"/>
    <property type="project" value="InterPro"/>
</dbReference>
<dbReference type="Gene3D" id="3.40.50.2300">
    <property type="match status" value="1"/>
</dbReference>
<name>A0A8J5LJ09_ZINOF</name>
<evidence type="ECO:0000313" key="7">
    <source>
        <dbReference type="Proteomes" id="UP000734854"/>
    </source>
</evidence>
<gene>
    <name evidence="6" type="ORF">ZIOFF_018939</name>
</gene>
<evidence type="ECO:0000256" key="3">
    <source>
        <dbReference type="ARBA" id="ARBA00022989"/>
    </source>
</evidence>
<dbReference type="Proteomes" id="UP000734854">
    <property type="component" value="Unassembled WGS sequence"/>
</dbReference>
<evidence type="ECO:0000313" key="6">
    <source>
        <dbReference type="EMBL" id="KAG6521806.1"/>
    </source>
</evidence>
<organism evidence="6 7">
    <name type="scientific">Zingiber officinale</name>
    <name type="common">Ginger</name>
    <name type="synonym">Amomum zingiber</name>
    <dbReference type="NCBI Taxonomy" id="94328"/>
    <lineage>
        <taxon>Eukaryota</taxon>
        <taxon>Viridiplantae</taxon>
        <taxon>Streptophyta</taxon>
        <taxon>Embryophyta</taxon>
        <taxon>Tracheophyta</taxon>
        <taxon>Spermatophyta</taxon>
        <taxon>Magnoliopsida</taxon>
        <taxon>Liliopsida</taxon>
        <taxon>Zingiberales</taxon>
        <taxon>Zingiberaceae</taxon>
        <taxon>Zingiber</taxon>
    </lineage>
</organism>
<evidence type="ECO:0000256" key="1">
    <source>
        <dbReference type="ARBA" id="ARBA00004141"/>
    </source>
</evidence>
<dbReference type="EMBL" id="JACMSC010000005">
    <property type="protein sequence ID" value="KAG6521806.1"/>
    <property type="molecule type" value="Genomic_DNA"/>
</dbReference>
<sequence length="224" mass="24906">MVNGGRVNSLACINFAKNVQDNLARGFCHELAQMCQISGMPDHVERALSTRYHDAMTILQPQGKELDLLIVILPDNDGDQKKICETGLVLVSQCCLTKHVFRMSKQYLANVGGRDTVLVDALSRTTMNGKKGSSIHIDICLPPNATPQSENMKKSTKDHNGKATIPMRKLMMEVWEFAREDTDRVTFSLKVGLACLLVSLLILIQAPYQVFSTNFILEKVGIKK</sequence>
<dbReference type="PANTHER" id="PTHR22891">
    <property type="entry name" value="EUKARYOTIC TRANSLATION INITIATION FACTOR 2C"/>
    <property type="match status" value="1"/>
</dbReference>
<evidence type="ECO:0000256" key="4">
    <source>
        <dbReference type="ARBA" id="ARBA00023136"/>
    </source>
</evidence>
<keyword evidence="3 5" id="KW-1133">Transmembrane helix</keyword>
<protein>
    <submittedName>
        <fullName evidence="6">Uncharacterized protein</fullName>
    </submittedName>
</protein>
<dbReference type="Pfam" id="PF11744">
    <property type="entry name" value="ALMT"/>
    <property type="match status" value="1"/>
</dbReference>
<keyword evidence="7" id="KW-1185">Reference proteome</keyword>
<evidence type="ECO:0000256" key="2">
    <source>
        <dbReference type="ARBA" id="ARBA00022692"/>
    </source>
</evidence>
<dbReference type="InterPro" id="IPR020966">
    <property type="entry name" value="ALMT"/>
</dbReference>
<comment type="caution">
    <text evidence="6">The sequence shown here is derived from an EMBL/GenBank/DDBJ whole genome shotgun (WGS) entry which is preliminary data.</text>
</comment>
<keyword evidence="4 5" id="KW-0472">Membrane</keyword>
<comment type="subcellular location">
    <subcellularLocation>
        <location evidence="1">Membrane</location>
        <topology evidence="1">Multi-pass membrane protein</topology>
    </subcellularLocation>
</comment>
<dbReference type="GO" id="GO:0016020">
    <property type="term" value="C:membrane"/>
    <property type="evidence" value="ECO:0007669"/>
    <property type="project" value="UniProtKB-SubCell"/>
</dbReference>
<feature type="transmembrane region" description="Helical" evidence="5">
    <location>
        <begin position="187"/>
        <end position="208"/>
    </location>
</feature>
<keyword evidence="2 5" id="KW-0812">Transmembrane</keyword>
<accession>A0A8J5LJ09</accession>
<proteinExistence type="predicted"/>
<dbReference type="AlphaFoldDB" id="A0A8J5LJ09"/>
<evidence type="ECO:0000256" key="5">
    <source>
        <dbReference type="SAM" id="Phobius"/>
    </source>
</evidence>